<dbReference type="Pfam" id="PF11939">
    <property type="entry name" value="NiFe-hyd_HybE"/>
    <property type="match status" value="1"/>
</dbReference>
<gene>
    <name evidence="2" type="ORF">DEO68_08320</name>
</gene>
<accession>A0A3D0KF21</accession>
<sequence>MQTLAAQEYARLAELALHYRDAHLRSMKQADHYNPRLGVDALCFQPWEEEHASLLVGALITPCAMWLVAVPRLNQHASLGNLLRLNLPAGHYSLSCEPLPNGSELYKRIILEDLSDLESMQEAARLAQRMMMQLMVSDKSSPEVG</sequence>
<dbReference type="InterPro" id="IPR023994">
    <property type="entry name" value="NiFe-hyd_HybE"/>
</dbReference>
<dbReference type="AlphaFoldDB" id="A0A3D0KF21"/>
<comment type="caution">
    <text evidence="2">The sequence shown here is derived from an EMBL/GenBank/DDBJ whole genome shotgun (WGS) entry which is preliminary data.</text>
</comment>
<dbReference type="EMBL" id="DOTR01000042">
    <property type="protein sequence ID" value="HCA02172.1"/>
    <property type="molecule type" value="Genomic_DNA"/>
</dbReference>
<reference evidence="2" key="1">
    <citation type="journal article" date="2018" name="Nat. Biotechnol.">
        <title>A standardized bacterial taxonomy based on genome phylogeny substantially revises the tree of life.</title>
        <authorList>
            <person name="Parks D.H."/>
            <person name="Chuvochina M."/>
            <person name="Waite D.W."/>
            <person name="Rinke C."/>
            <person name="Skarshewski A."/>
            <person name="Chaumeil P.A."/>
            <person name="Hugenholtz P."/>
        </authorList>
    </citation>
    <scope>NUCLEOTIDE SEQUENCE [LARGE SCALE GENOMIC DNA]</scope>
    <source>
        <strain evidence="2">UBA11284</strain>
    </source>
</reference>
<name>A0A3D0KF21_9GAMM</name>
<protein>
    <submittedName>
        <fullName evidence="2">[NiFe]-hydrogenase assembly, chaperone, HybE</fullName>
    </submittedName>
</protein>
<organism evidence="2">
    <name type="scientific">Halomonas campaniensis</name>
    <dbReference type="NCBI Taxonomy" id="213554"/>
    <lineage>
        <taxon>Bacteria</taxon>
        <taxon>Pseudomonadati</taxon>
        <taxon>Pseudomonadota</taxon>
        <taxon>Gammaproteobacteria</taxon>
        <taxon>Oceanospirillales</taxon>
        <taxon>Halomonadaceae</taxon>
        <taxon>Halomonas</taxon>
    </lineage>
</organism>
<evidence type="ECO:0000313" key="2">
    <source>
        <dbReference type="EMBL" id="HCA02172.1"/>
    </source>
</evidence>
<dbReference type="InterPro" id="IPR038530">
    <property type="entry name" value="NiFe-hyd_HybE_sf"/>
</dbReference>
<evidence type="ECO:0000256" key="1">
    <source>
        <dbReference type="ARBA" id="ARBA00006532"/>
    </source>
</evidence>
<proteinExistence type="inferred from homology"/>
<comment type="similarity">
    <text evidence="1">Belongs to the HupJ family.</text>
</comment>
<dbReference type="Gene3D" id="3.30.1460.40">
    <property type="entry name" value="[NiFe]-hydrogenase assembly chaperone, HybE"/>
    <property type="match status" value="1"/>
</dbReference>